<dbReference type="Proteomes" id="UP000321599">
    <property type="component" value="Unassembled WGS sequence"/>
</dbReference>
<organism evidence="2 3">
    <name type="scientific">Campylobacter lanienae</name>
    <dbReference type="NCBI Taxonomy" id="75658"/>
    <lineage>
        <taxon>Bacteria</taxon>
        <taxon>Pseudomonadati</taxon>
        <taxon>Campylobacterota</taxon>
        <taxon>Epsilonproteobacteria</taxon>
        <taxon>Campylobacterales</taxon>
        <taxon>Campylobacteraceae</taxon>
        <taxon>Campylobacter</taxon>
    </lineage>
</organism>
<evidence type="ECO:0000313" key="2">
    <source>
        <dbReference type="EMBL" id="TWO28233.1"/>
    </source>
</evidence>
<keyword evidence="3" id="KW-1185">Reference proteome</keyword>
<name>A0ABY3G7D9_9BACT</name>
<feature type="region of interest" description="Disordered" evidence="1">
    <location>
        <begin position="1"/>
        <end position="40"/>
    </location>
</feature>
<evidence type="ECO:0000256" key="1">
    <source>
        <dbReference type="SAM" id="MobiDB-lite"/>
    </source>
</evidence>
<gene>
    <name evidence="2" type="ORF">XK09_06065</name>
</gene>
<feature type="compositionally biased region" description="Polar residues" evidence="1">
    <location>
        <begin position="1"/>
        <end position="38"/>
    </location>
</feature>
<sequence>MINNNPYIQNLNSNPTGQNSQPTPNTQPNQTAQSSQNGFLDGIFGSANGSDFLKGALIGAAATYILTNENAQRAIFKGFAKLSTLFECGLEELKERYEDAKAEANE</sequence>
<dbReference type="RefSeq" id="WP_096016614.1">
    <property type="nucleotide sequence ID" value="NZ_MJBG01000012.1"/>
</dbReference>
<protein>
    <submittedName>
        <fullName evidence="2">YtxH domain-containing protein</fullName>
    </submittedName>
</protein>
<reference evidence="2 3" key="1">
    <citation type="submission" date="2019-07" db="EMBL/GenBank/DDBJ databases">
        <title>Rapid identification of Enteric Bacteria from Whole Genome Sequences (WGS) using Average Nucleotide Identity (ANI).</title>
        <authorList>
            <person name="Lane C."/>
        </authorList>
    </citation>
    <scope>NUCLEOTIDE SEQUENCE [LARGE SCALE GENOMIC DNA]</scope>
    <source>
        <strain evidence="2 3">2013D-9588</strain>
    </source>
</reference>
<comment type="caution">
    <text evidence="2">The sequence shown here is derived from an EMBL/GenBank/DDBJ whole genome shotgun (WGS) entry which is preliminary data.</text>
</comment>
<accession>A0ABY3G7D9</accession>
<proteinExistence type="predicted"/>
<evidence type="ECO:0000313" key="3">
    <source>
        <dbReference type="Proteomes" id="UP000321599"/>
    </source>
</evidence>
<dbReference type="EMBL" id="VOAV01000028">
    <property type="protein sequence ID" value="TWO28233.1"/>
    <property type="molecule type" value="Genomic_DNA"/>
</dbReference>